<sequence length="296" mass="32228">MEWLKRLFGSILRGSSRGRVAIEVAADTVVAPREAPQDAVDDMPVAVAEDAAVAVAAPVREPAREPGPEVETRPTPIATARVETTEIDPAAPPVLRPALAAFGRGEFKSALAVAAAQVDHRDAGVRNQAHRLCAQSLAGLKRWDDAFDHWLALFDDQPSAYNALQLATTSVMCDEAERGEAWLERFDQLNARDLPPALARSEFLAALAARGRMSLALPHLQWLRDVYLQLHGTDPAFLQQRGVPSFEAFLADSLPILRGALSPLDVRSWYSALDGRLDERGQQHLQQWIAGLAQAA</sequence>
<evidence type="ECO:0000313" key="2">
    <source>
        <dbReference type="Proteomes" id="UP001355056"/>
    </source>
</evidence>
<reference evidence="1 2" key="1">
    <citation type="journal article" date="2016" name="Int. J. Syst. Evol. Microbiol.">
        <title>Lysobacter erysipheiresistens sp. nov., an antagonist of powdery mildew, isolated from tobacco-cultivated soil.</title>
        <authorList>
            <person name="Xie B."/>
            <person name="Li T."/>
            <person name="Lin X."/>
            <person name="Wang C.J."/>
            <person name="Chen Y.J."/>
            <person name="Liu W.J."/>
            <person name="Zhao Z.W."/>
        </authorList>
    </citation>
    <scope>NUCLEOTIDE SEQUENCE [LARGE SCALE GENOMIC DNA]</scope>
    <source>
        <strain evidence="1 2">RS-LYSO-3</strain>
    </source>
</reference>
<dbReference type="EMBL" id="JAXGFP010000003">
    <property type="protein sequence ID" value="MEG3183632.1"/>
    <property type="molecule type" value="Genomic_DNA"/>
</dbReference>
<accession>A0ABU7YXE0</accession>
<dbReference type="RefSeq" id="WP_332615830.1">
    <property type="nucleotide sequence ID" value="NZ_JAXGFP010000003.1"/>
</dbReference>
<organism evidence="1 2">
    <name type="scientific">Novilysobacter erysipheiresistens</name>
    <dbReference type="NCBI Taxonomy" id="1749332"/>
    <lineage>
        <taxon>Bacteria</taxon>
        <taxon>Pseudomonadati</taxon>
        <taxon>Pseudomonadota</taxon>
        <taxon>Gammaproteobacteria</taxon>
        <taxon>Lysobacterales</taxon>
        <taxon>Lysobacteraceae</taxon>
        <taxon>Novilysobacter</taxon>
    </lineage>
</organism>
<comment type="caution">
    <text evidence="1">The sequence shown here is derived from an EMBL/GenBank/DDBJ whole genome shotgun (WGS) entry which is preliminary data.</text>
</comment>
<keyword evidence="2" id="KW-1185">Reference proteome</keyword>
<protein>
    <submittedName>
        <fullName evidence="1">Uncharacterized protein</fullName>
    </submittedName>
</protein>
<dbReference type="Proteomes" id="UP001355056">
    <property type="component" value="Unassembled WGS sequence"/>
</dbReference>
<proteinExistence type="predicted"/>
<evidence type="ECO:0000313" key="1">
    <source>
        <dbReference type="EMBL" id="MEG3183632.1"/>
    </source>
</evidence>
<name>A0ABU7YXE0_9GAMM</name>
<gene>
    <name evidence="1" type="ORF">SNE34_06385</name>
</gene>